<name>X0V9K6_9ZZZZ</name>
<dbReference type="EMBL" id="BARS01039005">
    <property type="protein sequence ID" value="GAG14834.1"/>
    <property type="molecule type" value="Genomic_DNA"/>
</dbReference>
<feature type="non-terminal residue" evidence="1">
    <location>
        <position position="1"/>
    </location>
</feature>
<reference evidence="1" key="1">
    <citation type="journal article" date="2014" name="Front. Microbiol.">
        <title>High frequency of phylogenetically diverse reductive dehalogenase-homologous genes in deep subseafloor sedimentary metagenomes.</title>
        <authorList>
            <person name="Kawai M."/>
            <person name="Futagami T."/>
            <person name="Toyoda A."/>
            <person name="Takaki Y."/>
            <person name="Nishi S."/>
            <person name="Hori S."/>
            <person name="Arai W."/>
            <person name="Tsubouchi T."/>
            <person name="Morono Y."/>
            <person name="Uchiyama I."/>
            <person name="Ito T."/>
            <person name="Fujiyama A."/>
            <person name="Inagaki F."/>
            <person name="Takami H."/>
        </authorList>
    </citation>
    <scope>NUCLEOTIDE SEQUENCE</scope>
    <source>
        <strain evidence="1">Expedition CK06-06</strain>
    </source>
</reference>
<protein>
    <submittedName>
        <fullName evidence="1">Uncharacterized protein</fullName>
    </submittedName>
</protein>
<feature type="non-terminal residue" evidence="1">
    <location>
        <position position="255"/>
    </location>
</feature>
<sequence>QHPYEWKECKHRRTDEAGPVCAVAHDRDPMHGITTLAACERCGLPSTDILCDNLVYVKTVGAETDQTGLRKRSLVSAQCNVGSEQFAKPAPDAKLCVPGSRNCWVQTYEPEEAVPAVASGTGQFSVADAIDQVNAAFRSRYGRKLILIEEARSVEDLAGECPTDDSLQHKLQVLAGFLENMPLRGLLTGQEAEGSQGTIDLLERLVARDFATLPQQYVRNLRNVNKLAAGYPRHAKVKNMERAHAELGLPYPLTD</sequence>
<evidence type="ECO:0000313" key="1">
    <source>
        <dbReference type="EMBL" id="GAG14834.1"/>
    </source>
</evidence>
<gene>
    <name evidence="1" type="ORF">S01H1_59621</name>
</gene>
<dbReference type="AlphaFoldDB" id="X0V9K6"/>
<proteinExistence type="predicted"/>
<organism evidence="1">
    <name type="scientific">marine sediment metagenome</name>
    <dbReference type="NCBI Taxonomy" id="412755"/>
    <lineage>
        <taxon>unclassified sequences</taxon>
        <taxon>metagenomes</taxon>
        <taxon>ecological metagenomes</taxon>
    </lineage>
</organism>
<comment type="caution">
    <text evidence="1">The sequence shown here is derived from an EMBL/GenBank/DDBJ whole genome shotgun (WGS) entry which is preliminary data.</text>
</comment>
<accession>X0V9K6</accession>